<dbReference type="InterPro" id="IPR011004">
    <property type="entry name" value="Trimer_LpxA-like_sf"/>
</dbReference>
<dbReference type="SUPFAM" id="SSF51161">
    <property type="entry name" value="Trimeric LpxA-like enzymes"/>
    <property type="match status" value="1"/>
</dbReference>
<dbReference type="EMBL" id="JBHRRZ010000009">
    <property type="protein sequence ID" value="MFC2947720.1"/>
    <property type="molecule type" value="Genomic_DNA"/>
</dbReference>
<dbReference type="Proteomes" id="UP001595387">
    <property type="component" value="Unassembled WGS sequence"/>
</dbReference>
<dbReference type="Gene3D" id="3.40.50.20">
    <property type="match status" value="1"/>
</dbReference>
<feature type="domain" description="PglD N-terminal" evidence="1">
    <location>
        <begin position="3"/>
        <end position="79"/>
    </location>
</feature>
<keyword evidence="3" id="KW-1185">Reference proteome</keyword>
<evidence type="ECO:0000313" key="2">
    <source>
        <dbReference type="EMBL" id="MFC2947720.1"/>
    </source>
</evidence>
<gene>
    <name evidence="2" type="ORF">ACFODW_05055</name>
</gene>
<dbReference type="Pfam" id="PF17836">
    <property type="entry name" value="PglD_N"/>
    <property type="match status" value="1"/>
</dbReference>
<sequence length="208" mass="21641">MDKLILIGAGGHSKVIQDIANASNEFETFAVVDDAIDGTNQTDGIIYANTSFIDSLQVEHFKFCIAIGNNATRREIFATLGIPIEQYAVLIHPTAVVSKSAEIGNGTVVMPNAVVNADSIIGKHCIVNTAAVVEHDNRMEDYVHISPNVTLSGIVSIGEGTHVGSGATVIPGKIIGCWCTIGAGAVVVGNIGKHVTAAGVPAKKIVKN</sequence>
<comment type="caution">
    <text evidence="2">The sequence shown here is derived from an EMBL/GenBank/DDBJ whole genome shotgun (WGS) entry which is preliminary data.</text>
</comment>
<dbReference type="PANTHER" id="PTHR43300:SF7">
    <property type="entry name" value="UDP-N-ACETYLBACILLOSAMINE N-ACETYLTRANSFERASE"/>
    <property type="match status" value="1"/>
</dbReference>
<protein>
    <submittedName>
        <fullName evidence="2">Acetyltransferase</fullName>
    </submittedName>
</protein>
<dbReference type="Gene3D" id="2.160.10.10">
    <property type="entry name" value="Hexapeptide repeat proteins"/>
    <property type="match status" value="1"/>
</dbReference>
<reference evidence="3" key="1">
    <citation type="journal article" date="2019" name="Int. J. Syst. Evol. Microbiol.">
        <title>The Global Catalogue of Microorganisms (GCM) 10K type strain sequencing project: providing services to taxonomists for standard genome sequencing and annotation.</title>
        <authorList>
            <consortium name="The Broad Institute Genomics Platform"/>
            <consortium name="The Broad Institute Genome Sequencing Center for Infectious Disease"/>
            <person name="Wu L."/>
            <person name="Ma J."/>
        </authorList>
    </citation>
    <scope>NUCLEOTIDE SEQUENCE [LARGE SCALE GENOMIC DNA]</scope>
    <source>
        <strain evidence="3">KCTC 13193</strain>
    </source>
</reference>
<dbReference type="CDD" id="cd03360">
    <property type="entry name" value="LbH_AT_putative"/>
    <property type="match status" value="1"/>
</dbReference>
<evidence type="ECO:0000313" key="3">
    <source>
        <dbReference type="Proteomes" id="UP001595387"/>
    </source>
</evidence>
<dbReference type="RefSeq" id="WP_390303914.1">
    <property type="nucleotide sequence ID" value="NZ_JBHRRZ010000009.1"/>
</dbReference>
<proteinExistence type="predicted"/>
<dbReference type="InterPro" id="IPR041561">
    <property type="entry name" value="PglD_N"/>
</dbReference>
<evidence type="ECO:0000259" key="1">
    <source>
        <dbReference type="Pfam" id="PF17836"/>
    </source>
</evidence>
<dbReference type="PANTHER" id="PTHR43300">
    <property type="entry name" value="ACETYLTRANSFERASE"/>
    <property type="match status" value="1"/>
</dbReference>
<organism evidence="2 3">
    <name type="scientific">Virgibacillus sediminis</name>
    <dbReference type="NCBI Taxonomy" id="202260"/>
    <lineage>
        <taxon>Bacteria</taxon>
        <taxon>Bacillati</taxon>
        <taxon>Bacillota</taxon>
        <taxon>Bacilli</taxon>
        <taxon>Bacillales</taxon>
        <taxon>Bacillaceae</taxon>
        <taxon>Virgibacillus</taxon>
    </lineage>
</organism>
<dbReference type="InterPro" id="IPR020019">
    <property type="entry name" value="AcTrfase_PglD-like"/>
</dbReference>
<dbReference type="NCBIfam" id="TIGR03570">
    <property type="entry name" value="NeuD_NnaD"/>
    <property type="match status" value="1"/>
</dbReference>
<name>A0ABV7A4J4_9BACI</name>
<dbReference type="InterPro" id="IPR050179">
    <property type="entry name" value="Trans_hexapeptide_repeat"/>
</dbReference>
<accession>A0ABV7A4J4</accession>